<dbReference type="EMBL" id="LAQL01000017">
    <property type="protein sequence ID" value="KLN59330.1"/>
    <property type="molecule type" value="Genomic_DNA"/>
</dbReference>
<dbReference type="InterPro" id="IPR050570">
    <property type="entry name" value="Cell_wall_metabolism_enzyme"/>
</dbReference>
<sequence length="228" mass="25489">MILEGRKSVHISVQNNYDFPMRVSLHVTGHNTSPPKATKNTLLAPHEMKDILSLRVNAPNEWRYSWTSQLHPETGDAKHDDTVLYQFPFPKTKSHPISQGPNNPFSHTGPNRFAIDWAMPVGSEILAAREGKVIALREDSSQGGASNKYKTEENYLWIQHPDSTIGQYLHLKKNGVIVQVGDWVKKGQLIAYSGNTGYSTAPHLHFHVSSSQKKGAAFKSHPINFVSK</sequence>
<dbReference type="InterPro" id="IPR016047">
    <property type="entry name" value="M23ase_b-sheet_dom"/>
</dbReference>
<dbReference type="AlphaFoldDB" id="A0A0H2MRN0"/>
<dbReference type="SUPFAM" id="SSF51261">
    <property type="entry name" value="Duplicated hybrid motif"/>
    <property type="match status" value="1"/>
</dbReference>
<comment type="caution">
    <text evidence="2">The sequence shown here is derived from an EMBL/GenBank/DDBJ whole genome shotgun (WGS) entry which is preliminary data.</text>
</comment>
<protein>
    <recommendedName>
        <fullName evidence="1">M23ase beta-sheet core domain-containing protein</fullName>
    </recommendedName>
</protein>
<dbReference type="Proteomes" id="UP000035444">
    <property type="component" value="Unassembled WGS sequence"/>
</dbReference>
<dbReference type="InterPro" id="IPR011055">
    <property type="entry name" value="Dup_hybrid_motif"/>
</dbReference>
<dbReference type="Pfam" id="PF01551">
    <property type="entry name" value="Peptidase_M23"/>
    <property type="match status" value="1"/>
</dbReference>
<dbReference type="GO" id="GO:0004222">
    <property type="term" value="F:metalloendopeptidase activity"/>
    <property type="evidence" value="ECO:0007669"/>
    <property type="project" value="TreeGrafter"/>
</dbReference>
<dbReference type="STRING" id="1489064.WH96_18515"/>
<organism evidence="2 3">
    <name type="scientific">Kiloniella spongiae</name>
    <dbReference type="NCBI Taxonomy" id="1489064"/>
    <lineage>
        <taxon>Bacteria</taxon>
        <taxon>Pseudomonadati</taxon>
        <taxon>Pseudomonadota</taxon>
        <taxon>Alphaproteobacteria</taxon>
        <taxon>Rhodospirillales</taxon>
        <taxon>Kiloniellaceae</taxon>
        <taxon>Kiloniella</taxon>
    </lineage>
</organism>
<name>A0A0H2MRN0_9PROT</name>
<evidence type="ECO:0000313" key="3">
    <source>
        <dbReference type="Proteomes" id="UP000035444"/>
    </source>
</evidence>
<dbReference type="PATRIC" id="fig|1489064.4.peg.708"/>
<dbReference type="CDD" id="cd12797">
    <property type="entry name" value="M23_peptidase"/>
    <property type="match status" value="1"/>
</dbReference>
<proteinExistence type="predicted"/>
<dbReference type="PANTHER" id="PTHR21666:SF270">
    <property type="entry name" value="MUREIN HYDROLASE ACTIVATOR ENVC"/>
    <property type="match status" value="1"/>
</dbReference>
<accession>A0A0H2MRN0</accession>
<keyword evidence="3" id="KW-1185">Reference proteome</keyword>
<evidence type="ECO:0000259" key="1">
    <source>
        <dbReference type="Pfam" id="PF01551"/>
    </source>
</evidence>
<dbReference type="Gene3D" id="2.70.70.10">
    <property type="entry name" value="Glucose Permease (Domain IIA)"/>
    <property type="match status" value="1"/>
</dbReference>
<reference evidence="2 3" key="1">
    <citation type="submission" date="2015-03" db="EMBL/GenBank/DDBJ databases">
        <title>Genome Sequence of Kiloniella spongiae MEBiC09566, isolated from a marine sponge.</title>
        <authorList>
            <person name="Shao Z."/>
            <person name="Wang L."/>
            <person name="Li X."/>
        </authorList>
    </citation>
    <scope>NUCLEOTIDE SEQUENCE [LARGE SCALE GENOMIC DNA]</scope>
    <source>
        <strain evidence="2 3">MEBiC09566</strain>
    </source>
</reference>
<evidence type="ECO:0000313" key="2">
    <source>
        <dbReference type="EMBL" id="KLN59330.1"/>
    </source>
</evidence>
<gene>
    <name evidence="2" type="ORF">WH96_18515</name>
</gene>
<dbReference type="PANTHER" id="PTHR21666">
    <property type="entry name" value="PEPTIDASE-RELATED"/>
    <property type="match status" value="1"/>
</dbReference>
<feature type="domain" description="M23ase beta-sheet core" evidence="1">
    <location>
        <begin position="114"/>
        <end position="212"/>
    </location>
</feature>